<dbReference type="Proteomes" id="UP000040576">
    <property type="component" value="Unassembled WGS sequence"/>
</dbReference>
<proteinExistence type="predicted"/>
<dbReference type="Pfam" id="PF01418">
    <property type="entry name" value="HTH_6"/>
    <property type="match status" value="1"/>
</dbReference>
<dbReference type="GO" id="GO:0003700">
    <property type="term" value="F:DNA-binding transcription factor activity"/>
    <property type="evidence" value="ECO:0007669"/>
    <property type="project" value="InterPro"/>
</dbReference>
<keyword evidence="5" id="KW-1185">Reference proteome</keyword>
<gene>
    <name evidence="3" type="ORF">B4167_1467</name>
    <name evidence="2" type="ORF">BT1A1_3199</name>
</gene>
<dbReference type="Gene3D" id="1.10.10.10">
    <property type="entry name" value="Winged helix-like DNA-binding domain superfamily/Winged helix DNA-binding domain"/>
    <property type="match status" value="1"/>
</dbReference>
<dbReference type="PATRIC" id="fig|35841.7.peg.2925"/>
<dbReference type="InterPro" id="IPR009057">
    <property type="entry name" value="Homeodomain-like_sf"/>
</dbReference>
<reference evidence="2 5" key="1">
    <citation type="submission" date="2014-07" db="EMBL/GenBank/DDBJ databases">
        <authorList>
            <person name="Wibberg Daniel"/>
        </authorList>
    </citation>
    <scope>NUCLEOTIDE SEQUENCE [LARGE SCALE GENOMIC DNA]</scope>
</reference>
<evidence type="ECO:0000313" key="4">
    <source>
        <dbReference type="Proteomes" id="UP000032076"/>
    </source>
</evidence>
<dbReference type="InterPro" id="IPR036388">
    <property type="entry name" value="WH-like_DNA-bd_sf"/>
</dbReference>
<dbReference type="SUPFAM" id="SSF46689">
    <property type="entry name" value="Homeodomain-like"/>
    <property type="match status" value="1"/>
</dbReference>
<sequence>MQFQERIQKYEYKLNDTDDQIIEYIINHKQEITNISIQTLASRLYTVPNTIVRLSKISKLT</sequence>
<evidence type="ECO:0000313" key="3">
    <source>
        <dbReference type="EMBL" id="KIO74339.1"/>
    </source>
</evidence>
<dbReference type="PROSITE" id="PS51071">
    <property type="entry name" value="HTH_RPIR"/>
    <property type="match status" value="1"/>
</dbReference>
<evidence type="ECO:0000313" key="5">
    <source>
        <dbReference type="Proteomes" id="UP000040576"/>
    </source>
</evidence>
<evidence type="ECO:0000313" key="2">
    <source>
        <dbReference type="EMBL" id="CEE02982.1"/>
    </source>
</evidence>
<dbReference type="OrthoDB" id="6590756at2"/>
<feature type="domain" description="HTH rpiR-type" evidence="1">
    <location>
        <begin position="1"/>
        <end position="61"/>
    </location>
</feature>
<organism evidence="2 5">
    <name type="scientific">Caldibacillus thermoamylovorans</name>
    <dbReference type="NCBI Taxonomy" id="35841"/>
    <lineage>
        <taxon>Bacteria</taxon>
        <taxon>Bacillati</taxon>
        <taxon>Bacillota</taxon>
        <taxon>Bacilli</taxon>
        <taxon>Bacillales</taxon>
        <taxon>Bacillaceae</taxon>
        <taxon>Caldibacillus</taxon>
    </lineage>
</organism>
<dbReference type="RefSeq" id="WP_034773045.1">
    <property type="nucleotide sequence ID" value="NZ_CCRF01000096.1"/>
</dbReference>
<name>A0A090IZ26_9BACI</name>
<reference evidence="3 4" key="2">
    <citation type="submission" date="2015-01" db="EMBL/GenBank/DDBJ databases">
        <title>Draft Genome Sequences of Four Bacillus thermoamylovorans Strains, Isolated From Food Products.</title>
        <authorList>
            <person name="Krawcyk A.O."/>
            <person name="Berendsen E.M."/>
            <person name="Eijlander R.T."/>
            <person name="de Jong A."/>
            <person name="Wells-Bennik M."/>
            <person name="Kuipers O.P."/>
        </authorList>
    </citation>
    <scope>NUCLEOTIDE SEQUENCE [LARGE SCALE GENOMIC DNA]</scope>
    <source>
        <strain evidence="3 4">B4167</strain>
    </source>
</reference>
<protein>
    <recommendedName>
        <fullName evidence="1">HTH rpiR-type domain-containing protein</fullName>
    </recommendedName>
</protein>
<evidence type="ECO:0000259" key="1">
    <source>
        <dbReference type="PROSITE" id="PS51071"/>
    </source>
</evidence>
<dbReference type="AlphaFoldDB" id="A0A090IZ26"/>
<dbReference type="InterPro" id="IPR000281">
    <property type="entry name" value="HTH_RpiR"/>
</dbReference>
<accession>A0A090IZ26</accession>
<dbReference type="Proteomes" id="UP000032076">
    <property type="component" value="Unassembled WGS sequence"/>
</dbReference>
<dbReference type="EMBL" id="CCRF01000096">
    <property type="protein sequence ID" value="CEE02982.1"/>
    <property type="molecule type" value="Genomic_DNA"/>
</dbReference>
<dbReference type="EMBL" id="JXLU01000004">
    <property type="protein sequence ID" value="KIO74339.1"/>
    <property type="molecule type" value="Genomic_DNA"/>
</dbReference>